<feature type="domain" description="N-acetyltransferase" evidence="3">
    <location>
        <begin position="1"/>
        <end position="112"/>
    </location>
</feature>
<dbReference type="HOGENOM" id="CLU_013985_21_2_9"/>
<dbReference type="Proteomes" id="UP000013782">
    <property type="component" value="Unassembled WGS sequence"/>
</dbReference>
<dbReference type="PANTHER" id="PTHR43800:SF1">
    <property type="entry name" value="PEPTIDYL-LYSINE N-ACETYLTRANSFERASE YJAB"/>
    <property type="match status" value="1"/>
</dbReference>
<dbReference type="PATRIC" id="fig|1158607.3.peg.2561"/>
<dbReference type="STRING" id="160454.RV10_GL002348"/>
<dbReference type="OrthoDB" id="9789605at2"/>
<name>R2SEC5_9ENTE</name>
<keyword evidence="2" id="KW-0012">Acyltransferase</keyword>
<organism evidence="4 5">
    <name type="scientific">Enterococcus pallens ATCC BAA-351</name>
    <dbReference type="NCBI Taxonomy" id="1158607"/>
    <lineage>
        <taxon>Bacteria</taxon>
        <taxon>Bacillati</taxon>
        <taxon>Bacillota</taxon>
        <taxon>Bacilli</taxon>
        <taxon>Lactobacillales</taxon>
        <taxon>Enterococcaceae</taxon>
        <taxon>Enterococcus</taxon>
    </lineage>
</organism>
<dbReference type="PROSITE" id="PS51186">
    <property type="entry name" value="GNAT"/>
    <property type="match status" value="1"/>
</dbReference>
<dbReference type="AlphaFoldDB" id="R2SEC5"/>
<dbReference type="eggNOG" id="COG0456">
    <property type="taxonomic scope" value="Bacteria"/>
</dbReference>
<dbReference type="InterPro" id="IPR000182">
    <property type="entry name" value="GNAT_dom"/>
</dbReference>
<accession>R2SEC5</accession>
<dbReference type="PANTHER" id="PTHR43800">
    <property type="entry name" value="PEPTIDYL-LYSINE N-ACETYLTRANSFERASE YJAB"/>
    <property type="match status" value="1"/>
</dbReference>
<gene>
    <name evidence="4" type="ORF">UAU_02581</name>
</gene>
<evidence type="ECO:0000313" key="4">
    <source>
        <dbReference type="EMBL" id="EOH93885.1"/>
    </source>
</evidence>
<dbReference type="InterPro" id="IPR016181">
    <property type="entry name" value="Acyl_CoA_acyltransferase"/>
</dbReference>
<dbReference type="Gene3D" id="3.40.630.30">
    <property type="match status" value="1"/>
</dbReference>
<keyword evidence="1" id="KW-0808">Transferase</keyword>
<proteinExistence type="predicted"/>
<evidence type="ECO:0000256" key="2">
    <source>
        <dbReference type="ARBA" id="ARBA00023315"/>
    </source>
</evidence>
<keyword evidence="5" id="KW-1185">Reference proteome</keyword>
<comment type="caution">
    <text evidence="4">The sequence shown here is derived from an EMBL/GenBank/DDBJ whole genome shotgun (WGS) entry which is preliminary data.</text>
</comment>
<dbReference type="RefSeq" id="WP_010757571.1">
    <property type="nucleotide sequence ID" value="NZ_ASWD01000001.1"/>
</dbReference>
<dbReference type="SUPFAM" id="SSF55729">
    <property type="entry name" value="Acyl-CoA N-acyltransferases (Nat)"/>
    <property type="match status" value="1"/>
</dbReference>
<evidence type="ECO:0000259" key="3">
    <source>
        <dbReference type="PROSITE" id="PS51186"/>
    </source>
</evidence>
<protein>
    <recommendedName>
        <fullName evidence="3">N-acetyltransferase domain-containing protein</fullName>
    </recommendedName>
</protein>
<evidence type="ECO:0000313" key="5">
    <source>
        <dbReference type="Proteomes" id="UP000013782"/>
    </source>
</evidence>
<dbReference type="GO" id="GO:0016747">
    <property type="term" value="F:acyltransferase activity, transferring groups other than amino-acyl groups"/>
    <property type="evidence" value="ECO:0007669"/>
    <property type="project" value="InterPro"/>
</dbReference>
<sequence>MIRELATDGAAIEEIAQIWLASNLSAHAFIPAEYWQRNYSAVKEMLPQARLFAYYQEDKIVGFLGLMEQNIAGIFVQASYQHQGIGKALLAEAKKQQARLTLSVYVKNEKSL</sequence>
<evidence type="ECO:0000256" key="1">
    <source>
        <dbReference type="ARBA" id="ARBA00022679"/>
    </source>
</evidence>
<dbReference type="CDD" id="cd04301">
    <property type="entry name" value="NAT_SF"/>
    <property type="match status" value="1"/>
</dbReference>
<dbReference type="Pfam" id="PF13673">
    <property type="entry name" value="Acetyltransf_10"/>
    <property type="match status" value="1"/>
</dbReference>
<dbReference type="EMBL" id="AJAQ01000016">
    <property type="protein sequence ID" value="EOH93885.1"/>
    <property type="molecule type" value="Genomic_DNA"/>
</dbReference>
<reference evidence="4 5" key="1">
    <citation type="submission" date="2013-02" db="EMBL/GenBank/DDBJ databases">
        <title>The Genome Sequence of Enterococcus pallens BAA-351.</title>
        <authorList>
            <consortium name="The Broad Institute Genome Sequencing Platform"/>
            <consortium name="The Broad Institute Genome Sequencing Center for Infectious Disease"/>
            <person name="Earl A.M."/>
            <person name="Gilmore M.S."/>
            <person name="Lebreton F."/>
            <person name="Walker B."/>
            <person name="Young S.K."/>
            <person name="Zeng Q."/>
            <person name="Gargeya S."/>
            <person name="Fitzgerald M."/>
            <person name="Haas B."/>
            <person name="Abouelleil A."/>
            <person name="Alvarado L."/>
            <person name="Arachchi H.M."/>
            <person name="Berlin A.M."/>
            <person name="Chapman S.B."/>
            <person name="Dewar J."/>
            <person name="Goldberg J."/>
            <person name="Griggs A."/>
            <person name="Gujja S."/>
            <person name="Hansen M."/>
            <person name="Howarth C."/>
            <person name="Imamovic A."/>
            <person name="Larimer J."/>
            <person name="McCowan C."/>
            <person name="Murphy C."/>
            <person name="Neiman D."/>
            <person name="Pearson M."/>
            <person name="Priest M."/>
            <person name="Roberts A."/>
            <person name="Saif S."/>
            <person name="Shea T."/>
            <person name="Sisk P."/>
            <person name="Sykes S."/>
            <person name="Wortman J."/>
            <person name="Nusbaum C."/>
            <person name="Birren B."/>
        </authorList>
    </citation>
    <scope>NUCLEOTIDE SEQUENCE [LARGE SCALE GENOMIC DNA]</scope>
    <source>
        <strain evidence="4 5">ATCC BAA-351</strain>
    </source>
</reference>